<reference evidence="2 3" key="1">
    <citation type="journal article" date="2023" name="Int. J. Syst. Evol. Microbiol.">
        <title>Lactiplantibacillus brownii sp. nov., a novel psychrotolerant species isolated from sauerkraut.</title>
        <authorList>
            <person name="Heng Y.C."/>
            <person name="Silvaraju S."/>
            <person name="Lee J.K.Y."/>
            <person name="Kittelmann S."/>
        </authorList>
    </citation>
    <scope>NUCLEOTIDE SEQUENCE [LARGE SCALE GENOMIC DNA]</scope>
    <source>
        <strain evidence="2 3">WILCCON 0030</strain>
    </source>
</reference>
<sequence>MDNQNTFEENIARFNAALGNISIDLPKNYMILNPYSGEKKELINKMSAIFYRKFFNDTYPRKLILGSSPARRGSAVTGIPFEDIEHLQQETGIKIDGFRINQASSSFLYEVVSNYGGIQKFYSDFYMNFVCPLGIVQKNSKGNYVNCNYYENKNILSILLPFLVDSLHKIISFGIDTSVCYCIGSGENYKVLRTINDNYKFFKKIIPLEHPRYITQYHSEDKYEYLNKYMQALSEG</sequence>
<dbReference type="Pfam" id="PF03167">
    <property type="entry name" value="UDG"/>
    <property type="match status" value="1"/>
</dbReference>
<name>A0ABU1AB75_9LACO</name>
<dbReference type="EMBL" id="JAVCWF010000001">
    <property type="protein sequence ID" value="MDQ7938179.1"/>
    <property type="molecule type" value="Genomic_DNA"/>
</dbReference>
<gene>
    <name evidence="2" type="ORF">RA086_11225</name>
</gene>
<evidence type="ECO:0000259" key="1">
    <source>
        <dbReference type="Pfam" id="PF03167"/>
    </source>
</evidence>
<keyword evidence="3" id="KW-1185">Reference proteome</keyword>
<dbReference type="InterPro" id="IPR005122">
    <property type="entry name" value="Uracil-DNA_glycosylase-like"/>
</dbReference>
<dbReference type="SUPFAM" id="SSF52141">
    <property type="entry name" value="Uracil-DNA glycosylase-like"/>
    <property type="match status" value="1"/>
</dbReference>
<dbReference type="InterPro" id="IPR036895">
    <property type="entry name" value="Uracil-DNA_glycosylase-like_sf"/>
</dbReference>
<dbReference type="RefSeq" id="WP_308703874.1">
    <property type="nucleotide sequence ID" value="NZ_AP027463.1"/>
</dbReference>
<comment type="caution">
    <text evidence="2">The sequence shown here is derived from an EMBL/GenBank/DDBJ whole genome shotgun (WGS) entry which is preliminary data.</text>
</comment>
<proteinExistence type="predicted"/>
<dbReference type="Proteomes" id="UP001227831">
    <property type="component" value="Unassembled WGS sequence"/>
</dbReference>
<protein>
    <submittedName>
        <fullName evidence="2">DUF4918 family protein</fullName>
    </submittedName>
</protein>
<accession>A0ABU1AB75</accession>
<feature type="domain" description="Uracil-DNA glycosylase-like" evidence="1">
    <location>
        <begin position="54"/>
        <end position="233"/>
    </location>
</feature>
<organism evidence="2 3">
    <name type="scientific">Lactiplantibacillus brownii</name>
    <dbReference type="NCBI Taxonomy" id="3069269"/>
    <lineage>
        <taxon>Bacteria</taxon>
        <taxon>Bacillati</taxon>
        <taxon>Bacillota</taxon>
        <taxon>Bacilli</taxon>
        <taxon>Lactobacillales</taxon>
        <taxon>Lactobacillaceae</taxon>
        <taxon>Lactiplantibacillus</taxon>
    </lineage>
</organism>
<evidence type="ECO:0000313" key="3">
    <source>
        <dbReference type="Proteomes" id="UP001227831"/>
    </source>
</evidence>
<dbReference type="Gene3D" id="3.40.470.10">
    <property type="entry name" value="Uracil-DNA glycosylase-like domain"/>
    <property type="match status" value="1"/>
</dbReference>
<evidence type="ECO:0000313" key="2">
    <source>
        <dbReference type="EMBL" id="MDQ7938179.1"/>
    </source>
</evidence>